<protein>
    <submittedName>
        <fullName evidence="2">Uncharacterized protein</fullName>
    </submittedName>
</protein>
<organism evidence="2 3">
    <name type="scientific">Clathrospora elynae</name>
    <dbReference type="NCBI Taxonomy" id="706981"/>
    <lineage>
        <taxon>Eukaryota</taxon>
        <taxon>Fungi</taxon>
        <taxon>Dikarya</taxon>
        <taxon>Ascomycota</taxon>
        <taxon>Pezizomycotina</taxon>
        <taxon>Dothideomycetes</taxon>
        <taxon>Pleosporomycetidae</taxon>
        <taxon>Pleosporales</taxon>
        <taxon>Diademaceae</taxon>
        <taxon>Clathrospora</taxon>
    </lineage>
</organism>
<sequence length="147" mass="16396">MSLLLSFASLLLLPSPIHRFFSLLSVAASPPPSVPLPASPHLLPSFLPTSVSAFPTPHSSQLRPCSYCQLACYNKLCYRRWALPWRRVRLPSQPTSCPACTTVAVRDVTKQHVMILLTVPWRSAVDYWSLRAHFLCPCYIGACSTRT</sequence>
<evidence type="ECO:0000313" key="2">
    <source>
        <dbReference type="EMBL" id="KAF1940469.1"/>
    </source>
</evidence>
<dbReference type="Proteomes" id="UP000800038">
    <property type="component" value="Unassembled WGS sequence"/>
</dbReference>
<keyword evidence="1" id="KW-0732">Signal</keyword>
<name>A0A6A5SLY8_9PLEO</name>
<evidence type="ECO:0000313" key="3">
    <source>
        <dbReference type="Proteomes" id="UP000800038"/>
    </source>
</evidence>
<gene>
    <name evidence="2" type="ORF">EJ02DRAFT_228601</name>
</gene>
<feature type="chain" id="PRO_5025527475" evidence="1">
    <location>
        <begin position="20"/>
        <end position="147"/>
    </location>
</feature>
<dbReference type="AlphaFoldDB" id="A0A6A5SLY8"/>
<dbReference type="EMBL" id="ML976062">
    <property type="protein sequence ID" value="KAF1940469.1"/>
    <property type="molecule type" value="Genomic_DNA"/>
</dbReference>
<evidence type="ECO:0000256" key="1">
    <source>
        <dbReference type="SAM" id="SignalP"/>
    </source>
</evidence>
<keyword evidence="3" id="KW-1185">Reference proteome</keyword>
<proteinExistence type="predicted"/>
<accession>A0A6A5SLY8</accession>
<reference evidence="2" key="1">
    <citation type="journal article" date="2020" name="Stud. Mycol.">
        <title>101 Dothideomycetes genomes: a test case for predicting lifestyles and emergence of pathogens.</title>
        <authorList>
            <person name="Haridas S."/>
            <person name="Albert R."/>
            <person name="Binder M."/>
            <person name="Bloem J."/>
            <person name="Labutti K."/>
            <person name="Salamov A."/>
            <person name="Andreopoulos B."/>
            <person name="Baker S."/>
            <person name="Barry K."/>
            <person name="Bills G."/>
            <person name="Bluhm B."/>
            <person name="Cannon C."/>
            <person name="Castanera R."/>
            <person name="Culley D."/>
            <person name="Daum C."/>
            <person name="Ezra D."/>
            <person name="Gonzalez J."/>
            <person name="Henrissat B."/>
            <person name="Kuo A."/>
            <person name="Liang C."/>
            <person name="Lipzen A."/>
            <person name="Lutzoni F."/>
            <person name="Magnuson J."/>
            <person name="Mondo S."/>
            <person name="Nolan M."/>
            <person name="Ohm R."/>
            <person name="Pangilinan J."/>
            <person name="Park H.-J."/>
            <person name="Ramirez L."/>
            <person name="Alfaro M."/>
            <person name="Sun H."/>
            <person name="Tritt A."/>
            <person name="Yoshinaga Y."/>
            <person name="Zwiers L.-H."/>
            <person name="Turgeon B."/>
            <person name="Goodwin S."/>
            <person name="Spatafora J."/>
            <person name="Crous P."/>
            <person name="Grigoriev I."/>
        </authorList>
    </citation>
    <scope>NUCLEOTIDE SEQUENCE</scope>
    <source>
        <strain evidence="2">CBS 161.51</strain>
    </source>
</reference>
<feature type="signal peptide" evidence="1">
    <location>
        <begin position="1"/>
        <end position="19"/>
    </location>
</feature>